<evidence type="ECO:0000256" key="16">
    <source>
        <dbReference type="ARBA" id="ARBA00023328"/>
    </source>
</evidence>
<dbReference type="Pfam" id="PF08655">
    <property type="entry name" value="DASH_Ask1"/>
    <property type="match status" value="1"/>
</dbReference>
<dbReference type="GO" id="GO:0051301">
    <property type="term" value="P:cell division"/>
    <property type="evidence" value="ECO:0007669"/>
    <property type="project" value="UniProtKB-KW"/>
</dbReference>
<evidence type="ECO:0000256" key="4">
    <source>
        <dbReference type="ARBA" id="ARBA00010731"/>
    </source>
</evidence>
<feature type="compositionally biased region" description="Pro residues" evidence="17">
    <location>
        <begin position="201"/>
        <end position="211"/>
    </location>
</feature>
<keyword evidence="6" id="KW-0158">Chromosome</keyword>
<dbReference type="PANTHER" id="PTHR28200">
    <property type="entry name" value="DASH COMPLEX SUBUNIT ASK1"/>
    <property type="match status" value="1"/>
</dbReference>
<keyword evidence="14" id="KW-0539">Nucleus</keyword>
<dbReference type="GO" id="GO:0005874">
    <property type="term" value="C:microtubule"/>
    <property type="evidence" value="ECO:0007669"/>
    <property type="project" value="UniProtKB-KW"/>
</dbReference>
<proteinExistence type="inferred from homology"/>
<evidence type="ECO:0000256" key="14">
    <source>
        <dbReference type="ARBA" id="ARBA00023242"/>
    </source>
</evidence>
<reference evidence="18" key="1">
    <citation type="submission" date="2021-03" db="EMBL/GenBank/DDBJ databases">
        <title>Comparative genomics and phylogenomic investigation of the class Geoglossomycetes provide insights into ecological specialization and systematics.</title>
        <authorList>
            <person name="Melie T."/>
            <person name="Pirro S."/>
            <person name="Miller A.N."/>
            <person name="Quandt A."/>
        </authorList>
    </citation>
    <scope>NUCLEOTIDE SEQUENCE</scope>
    <source>
        <strain evidence="18">CAQ_001_2017</strain>
    </source>
</reference>
<keyword evidence="10" id="KW-0498">Mitosis</keyword>
<dbReference type="InterPro" id="IPR013964">
    <property type="entry name" value="DASH_Ask1"/>
</dbReference>
<feature type="compositionally biased region" description="Polar residues" evidence="17">
    <location>
        <begin position="226"/>
        <end position="251"/>
    </location>
</feature>
<evidence type="ECO:0000256" key="10">
    <source>
        <dbReference type="ARBA" id="ARBA00022776"/>
    </source>
</evidence>
<sequence>MPPQGLQGPQARSLSLTEELEKLEQSITLTLQEIDHNFSRAHRIVTTSILPIVEQYAEHSRAVWEGSKFWKQFFESSANVALSSYAELAADAGDGTQETEEDTTHATTTTTAEHDEDGEDDDIYGDRSHASGERHEETDPTYTATTEGDSLLDSLSLSGSHSTPRSSAPAKHTATQQTMTYADYPSPYEALKRDLNLSPSSLPPQPAPSTPPRSSQRDRRLPDMSMRSSPFSPQPPGTTSKPSASGASPHTNILLHRVLDKNYRLQATPLKQLPRHNKKPTLPLDSSPLDSSPEAPQLHSEIFSSPLRPAPRSHRRGGGGGPRTPMMAQKQEEHRAGYQSRRDEITWESDGEEDDDDSGLPLGLSPPKTLQFAVPQSRLLQTP</sequence>
<protein>
    <recommendedName>
        <fullName evidence="5">DASH complex subunit ASK1</fullName>
    </recommendedName>
</protein>
<feature type="region of interest" description="Disordered" evidence="17">
    <location>
        <begin position="268"/>
        <end position="383"/>
    </location>
</feature>
<dbReference type="EMBL" id="JAGHQM010001310">
    <property type="protein sequence ID" value="KAH0555894.1"/>
    <property type="molecule type" value="Genomic_DNA"/>
</dbReference>
<evidence type="ECO:0000256" key="13">
    <source>
        <dbReference type="ARBA" id="ARBA00023212"/>
    </source>
</evidence>
<keyword evidence="8" id="KW-0132">Cell division</keyword>
<dbReference type="GO" id="GO:0044732">
    <property type="term" value="C:mitotic spindle pole body"/>
    <property type="evidence" value="ECO:0007669"/>
    <property type="project" value="TreeGrafter"/>
</dbReference>
<keyword evidence="16" id="KW-0137">Centromere</keyword>
<feature type="compositionally biased region" description="Basic and acidic residues" evidence="17">
    <location>
        <begin position="124"/>
        <end position="138"/>
    </location>
</feature>
<evidence type="ECO:0000313" key="18">
    <source>
        <dbReference type="EMBL" id="KAH0555894.1"/>
    </source>
</evidence>
<evidence type="ECO:0000256" key="15">
    <source>
        <dbReference type="ARBA" id="ARBA00023306"/>
    </source>
</evidence>
<evidence type="ECO:0000256" key="2">
    <source>
        <dbReference type="ARBA" id="ARBA00004186"/>
    </source>
</evidence>
<dbReference type="GO" id="GO:0072686">
    <property type="term" value="C:mitotic spindle"/>
    <property type="evidence" value="ECO:0007669"/>
    <property type="project" value="InterPro"/>
</dbReference>
<evidence type="ECO:0000256" key="17">
    <source>
        <dbReference type="SAM" id="MobiDB-lite"/>
    </source>
</evidence>
<feature type="compositionally biased region" description="Basic and acidic residues" evidence="17">
    <location>
        <begin position="330"/>
        <end position="345"/>
    </location>
</feature>
<evidence type="ECO:0000256" key="9">
    <source>
        <dbReference type="ARBA" id="ARBA00022701"/>
    </source>
</evidence>
<feature type="compositionally biased region" description="Low complexity" evidence="17">
    <location>
        <begin position="282"/>
        <end position="293"/>
    </location>
</feature>
<dbReference type="Proteomes" id="UP000750711">
    <property type="component" value="Unassembled WGS sequence"/>
</dbReference>
<evidence type="ECO:0000256" key="3">
    <source>
        <dbReference type="ARBA" id="ARBA00004629"/>
    </source>
</evidence>
<dbReference type="GO" id="GO:0008608">
    <property type="term" value="P:attachment of spindle microtubules to kinetochore"/>
    <property type="evidence" value="ECO:0007669"/>
    <property type="project" value="InterPro"/>
</dbReference>
<feature type="compositionally biased region" description="Acidic residues" evidence="17">
    <location>
        <begin position="114"/>
        <end position="123"/>
    </location>
</feature>
<gene>
    <name evidence="18" type="ORF">GP486_006159</name>
</gene>
<dbReference type="PANTHER" id="PTHR28200:SF1">
    <property type="entry name" value="DASH COMPLEX SUBUNIT ASK1"/>
    <property type="match status" value="1"/>
</dbReference>
<feature type="compositionally biased region" description="Low complexity" evidence="17">
    <location>
        <begin position="151"/>
        <end position="167"/>
    </location>
</feature>
<feature type="region of interest" description="Disordered" evidence="17">
    <location>
        <begin position="91"/>
        <end position="179"/>
    </location>
</feature>
<evidence type="ECO:0000256" key="6">
    <source>
        <dbReference type="ARBA" id="ARBA00022454"/>
    </source>
</evidence>
<feature type="compositionally biased region" description="Acidic residues" evidence="17">
    <location>
        <begin position="346"/>
        <end position="358"/>
    </location>
</feature>
<keyword evidence="7" id="KW-0963">Cytoplasm</keyword>
<name>A0A9P8L7V8_9PEZI</name>
<evidence type="ECO:0000256" key="12">
    <source>
        <dbReference type="ARBA" id="ARBA00022838"/>
    </source>
</evidence>
<comment type="subcellular location">
    <subcellularLocation>
        <location evidence="3">Chromosome</location>
        <location evidence="3">Centromere</location>
        <location evidence="3">Kinetochore</location>
    </subcellularLocation>
    <subcellularLocation>
        <location evidence="2">Cytoplasm</location>
        <location evidence="2">Cytoskeleton</location>
        <location evidence="2">Spindle</location>
    </subcellularLocation>
    <subcellularLocation>
        <location evidence="1">Nucleus</location>
    </subcellularLocation>
</comment>
<accession>A0A9P8L7V8</accession>
<keyword evidence="11" id="KW-0159">Chromosome partition</keyword>
<keyword evidence="13" id="KW-0206">Cytoskeleton</keyword>
<evidence type="ECO:0000256" key="5">
    <source>
        <dbReference type="ARBA" id="ARBA00014520"/>
    </source>
</evidence>
<dbReference type="AlphaFoldDB" id="A0A9P8L7V8"/>
<organism evidence="18 19">
    <name type="scientific">Trichoglossum hirsutum</name>
    <dbReference type="NCBI Taxonomy" id="265104"/>
    <lineage>
        <taxon>Eukaryota</taxon>
        <taxon>Fungi</taxon>
        <taxon>Dikarya</taxon>
        <taxon>Ascomycota</taxon>
        <taxon>Pezizomycotina</taxon>
        <taxon>Geoglossomycetes</taxon>
        <taxon>Geoglossales</taxon>
        <taxon>Geoglossaceae</taxon>
        <taxon>Trichoglossum</taxon>
    </lineage>
</organism>
<evidence type="ECO:0000313" key="19">
    <source>
        <dbReference type="Proteomes" id="UP000750711"/>
    </source>
</evidence>
<evidence type="ECO:0000256" key="7">
    <source>
        <dbReference type="ARBA" id="ARBA00022490"/>
    </source>
</evidence>
<dbReference type="GO" id="GO:0042729">
    <property type="term" value="C:DASH complex"/>
    <property type="evidence" value="ECO:0007669"/>
    <property type="project" value="InterPro"/>
</dbReference>
<evidence type="ECO:0000256" key="8">
    <source>
        <dbReference type="ARBA" id="ARBA00022618"/>
    </source>
</evidence>
<feature type="non-terminal residue" evidence="18">
    <location>
        <position position="1"/>
    </location>
</feature>
<feature type="region of interest" description="Disordered" evidence="17">
    <location>
        <begin position="194"/>
        <end position="251"/>
    </location>
</feature>
<evidence type="ECO:0000256" key="1">
    <source>
        <dbReference type="ARBA" id="ARBA00004123"/>
    </source>
</evidence>
<keyword evidence="15" id="KW-0131">Cell cycle</keyword>
<evidence type="ECO:0000256" key="11">
    <source>
        <dbReference type="ARBA" id="ARBA00022829"/>
    </source>
</evidence>
<comment type="caution">
    <text evidence="18">The sequence shown here is derived from an EMBL/GenBank/DDBJ whole genome shotgun (WGS) entry which is preliminary data.</text>
</comment>
<keyword evidence="12" id="KW-0995">Kinetochore</keyword>
<keyword evidence="9" id="KW-0493">Microtubule</keyword>
<keyword evidence="19" id="KW-1185">Reference proteome</keyword>
<comment type="similarity">
    <text evidence="4">Belongs to the DASH complex ASK1 family.</text>
</comment>